<comment type="domain">
    <text evidence="13">The J domain is necessary and sufficient to stimulate DnaK ATPase activity. Zinc center 1 plays an important role in the autonomous, DnaK-independent chaperone activity of DnaJ. Zinc center 2 is essential for interaction with DnaK and for DnaJ activity.</text>
</comment>
<dbReference type="Pfam" id="PF00226">
    <property type="entry name" value="DnaJ"/>
    <property type="match status" value="1"/>
</dbReference>
<evidence type="ECO:0000259" key="16">
    <source>
        <dbReference type="PROSITE" id="PS51188"/>
    </source>
</evidence>
<evidence type="ECO:0000256" key="1">
    <source>
        <dbReference type="ARBA" id="ARBA00004496"/>
    </source>
</evidence>
<dbReference type="InterPro" id="IPR036410">
    <property type="entry name" value="HSP_DnaJ_Cys-rich_dom_sf"/>
</dbReference>
<comment type="function">
    <text evidence="13">Participates actively in the response to hyperosmotic and heat shock by preventing the aggregation of stress-denatured proteins and by disaggregating proteins, also in an autonomous, DnaK-independent fashion. Unfolded proteins bind initially to DnaJ; upon interaction with the DnaJ-bound protein, DnaK hydrolyzes its bound ATP, resulting in the formation of a stable complex. GrpE releases ADP from DnaK; ATP binding to DnaK triggers the release of the substrate protein, thus completing the reaction cycle. Several rounds of ATP-dependent interactions between DnaJ, DnaK and GrpE are required for fully efficient folding. Also involved, together with DnaK and GrpE, in the DNA replication of plasmids through activation of initiation proteins.</text>
</comment>
<dbReference type="PANTHER" id="PTHR43096">
    <property type="entry name" value="DNAJ HOMOLOG 1, MITOCHONDRIAL-RELATED"/>
    <property type="match status" value="1"/>
</dbReference>
<feature type="binding site" evidence="13">
    <location>
        <position position="215"/>
    </location>
    <ligand>
        <name>Zn(2+)</name>
        <dbReference type="ChEBI" id="CHEBI:29105"/>
        <label>1</label>
    </ligand>
</feature>
<dbReference type="GO" id="GO:0006260">
    <property type="term" value="P:DNA replication"/>
    <property type="evidence" value="ECO:0007669"/>
    <property type="project" value="UniProtKB-KW"/>
</dbReference>
<dbReference type="SUPFAM" id="SSF46565">
    <property type="entry name" value="Chaperone J-domain"/>
    <property type="match status" value="1"/>
</dbReference>
<evidence type="ECO:0000256" key="12">
    <source>
        <dbReference type="ARBA" id="ARBA00067609"/>
    </source>
</evidence>
<dbReference type="InterPro" id="IPR001305">
    <property type="entry name" value="HSP_DnaJ_Cys-rich_dom"/>
</dbReference>
<dbReference type="CDD" id="cd06257">
    <property type="entry name" value="DnaJ"/>
    <property type="match status" value="1"/>
</dbReference>
<reference evidence="17 18" key="1">
    <citation type="submission" date="2020-05" db="EMBL/GenBank/DDBJ databases">
        <title>Streptobacillus felis strain LHL191014123.</title>
        <authorList>
            <person name="Fawzy A."/>
            <person name="Rau J."/>
            <person name="Risse K."/>
            <person name="Schauerte N."/>
            <person name="Geiger C."/>
            <person name="Blom J."/>
            <person name="Imirzalioglu C."/>
            <person name="Falgenhauer J."/>
            <person name="Bach A."/>
            <person name="Herden C."/>
            <person name="Eisenberg T."/>
        </authorList>
    </citation>
    <scope>NUCLEOTIDE SEQUENCE [LARGE SCALE GENOMIC DNA]</scope>
    <source>
        <strain evidence="17 18">LHL191014123</strain>
    </source>
</reference>
<gene>
    <name evidence="13 17" type="primary">dnaJ</name>
    <name evidence="17" type="ORF">HP397_03040</name>
</gene>
<feature type="binding site" evidence="13">
    <location>
        <position position="201"/>
    </location>
    <ligand>
        <name>Zn(2+)</name>
        <dbReference type="ChEBI" id="CHEBI:29105"/>
        <label>2</label>
    </ligand>
</feature>
<keyword evidence="10 13" id="KW-0143">Chaperone</keyword>
<dbReference type="GO" id="GO:0051082">
    <property type="term" value="F:unfolded protein binding"/>
    <property type="evidence" value="ECO:0007669"/>
    <property type="project" value="UniProtKB-UniRule"/>
</dbReference>
<keyword evidence="18" id="KW-1185">Reference proteome</keyword>
<dbReference type="Gene3D" id="1.10.287.110">
    <property type="entry name" value="DnaJ domain"/>
    <property type="match status" value="1"/>
</dbReference>
<dbReference type="Pfam" id="PF01556">
    <property type="entry name" value="DnaJ_C"/>
    <property type="match status" value="1"/>
</dbReference>
<dbReference type="FunFam" id="2.10.230.10:FF:000002">
    <property type="entry name" value="Molecular chaperone DnaJ"/>
    <property type="match status" value="1"/>
</dbReference>
<evidence type="ECO:0000256" key="8">
    <source>
        <dbReference type="ARBA" id="ARBA00022833"/>
    </source>
</evidence>
<dbReference type="InterPro" id="IPR002939">
    <property type="entry name" value="DnaJ_C"/>
</dbReference>
<evidence type="ECO:0000256" key="2">
    <source>
        <dbReference type="ARBA" id="ARBA00011738"/>
    </source>
</evidence>
<comment type="subunit">
    <text evidence="2 13">Homodimer.</text>
</comment>
<evidence type="ECO:0000256" key="14">
    <source>
        <dbReference type="PROSITE-ProRule" id="PRU00546"/>
    </source>
</evidence>
<comment type="similarity">
    <text evidence="11 13">Belongs to the DnaJ family.</text>
</comment>
<feature type="domain" description="J" evidence="15">
    <location>
        <begin position="4"/>
        <end position="74"/>
    </location>
</feature>
<comment type="caution">
    <text evidence="17">The sequence shown here is derived from an EMBL/GenBank/DDBJ whole genome shotgun (WGS) entry which is preliminary data.</text>
</comment>
<dbReference type="SMART" id="SM00271">
    <property type="entry name" value="DnaJ"/>
    <property type="match status" value="1"/>
</dbReference>
<dbReference type="InterPro" id="IPR012724">
    <property type="entry name" value="DnaJ"/>
</dbReference>
<dbReference type="NCBIfam" id="TIGR02349">
    <property type="entry name" value="DnaJ_bact"/>
    <property type="match status" value="1"/>
</dbReference>
<feature type="repeat" description="CXXCXGXG motif" evidence="13">
    <location>
        <begin position="172"/>
        <end position="179"/>
    </location>
</feature>
<dbReference type="PROSITE" id="PS50076">
    <property type="entry name" value="DNAJ_2"/>
    <property type="match status" value="1"/>
</dbReference>
<name>A0A7Z0TA99_9FUSO</name>
<evidence type="ECO:0000259" key="15">
    <source>
        <dbReference type="PROSITE" id="PS50076"/>
    </source>
</evidence>
<dbReference type="CDD" id="cd10719">
    <property type="entry name" value="DnaJ_zf"/>
    <property type="match status" value="1"/>
</dbReference>
<dbReference type="GO" id="GO:0042026">
    <property type="term" value="P:protein refolding"/>
    <property type="evidence" value="ECO:0007669"/>
    <property type="project" value="TreeGrafter"/>
</dbReference>
<keyword evidence="7 13" id="KW-0863">Zinc-finger</keyword>
<dbReference type="InterPro" id="IPR008971">
    <property type="entry name" value="HSP40/DnaJ_pept-bd"/>
</dbReference>
<evidence type="ECO:0000256" key="10">
    <source>
        <dbReference type="ARBA" id="ARBA00023186"/>
    </source>
</evidence>
<dbReference type="GO" id="GO:0005524">
    <property type="term" value="F:ATP binding"/>
    <property type="evidence" value="ECO:0007669"/>
    <property type="project" value="InterPro"/>
</dbReference>
<dbReference type="GO" id="GO:0031072">
    <property type="term" value="F:heat shock protein binding"/>
    <property type="evidence" value="ECO:0007669"/>
    <property type="project" value="InterPro"/>
</dbReference>
<dbReference type="SUPFAM" id="SSF57938">
    <property type="entry name" value="DnaJ/Hsp40 cysteine-rich domain"/>
    <property type="match status" value="1"/>
</dbReference>
<evidence type="ECO:0000313" key="18">
    <source>
        <dbReference type="Proteomes" id="UP000526184"/>
    </source>
</evidence>
<feature type="zinc finger region" description="CR-type" evidence="14">
    <location>
        <begin position="143"/>
        <end position="224"/>
    </location>
</feature>
<dbReference type="InterPro" id="IPR018253">
    <property type="entry name" value="DnaJ_domain_CS"/>
</dbReference>
<dbReference type="GO" id="GO:0008270">
    <property type="term" value="F:zinc ion binding"/>
    <property type="evidence" value="ECO:0007669"/>
    <property type="project" value="UniProtKB-UniRule"/>
</dbReference>
<feature type="repeat" description="CXXCXGXG motif" evidence="13">
    <location>
        <begin position="198"/>
        <end position="205"/>
    </location>
</feature>
<evidence type="ECO:0000256" key="11">
    <source>
        <dbReference type="ARBA" id="ARBA00061004"/>
    </source>
</evidence>
<evidence type="ECO:0000256" key="7">
    <source>
        <dbReference type="ARBA" id="ARBA00022771"/>
    </source>
</evidence>
<dbReference type="RefSeq" id="WP_180135818.1">
    <property type="nucleotide sequence ID" value="NZ_CBCRWS010000007.1"/>
</dbReference>
<dbReference type="GO" id="GO:0005737">
    <property type="term" value="C:cytoplasm"/>
    <property type="evidence" value="ECO:0007669"/>
    <property type="project" value="UniProtKB-SubCell"/>
</dbReference>
<feature type="binding site" evidence="13">
    <location>
        <position position="175"/>
    </location>
    <ligand>
        <name>Zn(2+)</name>
        <dbReference type="ChEBI" id="CHEBI:29105"/>
        <label>2</label>
    </ligand>
</feature>
<dbReference type="GO" id="GO:0009408">
    <property type="term" value="P:response to heat"/>
    <property type="evidence" value="ECO:0007669"/>
    <property type="project" value="InterPro"/>
</dbReference>
<evidence type="ECO:0000313" key="17">
    <source>
        <dbReference type="EMBL" id="NYV27800.1"/>
    </source>
</evidence>
<keyword evidence="6 13" id="KW-0677">Repeat</keyword>
<comment type="cofactor">
    <cofactor evidence="13">
        <name>Zn(2+)</name>
        <dbReference type="ChEBI" id="CHEBI:29105"/>
    </cofactor>
    <text evidence="13">Binds 2 Zn(2+) ions per monomer.</text>
</comment>
<feature type="binding site" evidence="13">
    <location>
        <position position="212"/>
    </location>
    <ligand>
        <name>Zn(2+)</name>
        <dbReference type="ChEBI" id="CHEBI:29105"/>
        <label>1</label>
    </ligand>
</feature>
<dbReference type="PANTHER" id="PTHR43096:SF48">
    <property type="entry name" value="CHAPERONE PROTEIN DNAJ"/>
    <property type="match status" value="1"/>
</dbReference>
<feature type="binding site" evidence="13">
    <location>
        <position position="156"/>
    </location>
    <ligand>
        <name>Zn(2+)</name>
        <dbReference type="ChEBI" id="CHEBI:29105"/>
        <label>1</label>
    </ligand>
</feature>
<dbReference type="FunFam" id="2.60.260.20:FF:000004">
    <property type="entry name" value="Molecular chaperone DnaJ"/>
    <property type="match status" value="1"/>
</dbReference>
<dbReference type="InterPro" id="IPR001623">
    <property type="entry name" value="DnaJ_domain"/>
</dbReference>
<dbReference type="Gene3D" id="2.10.230.10">
    <property type="entry name" value="Heat shock protein DnaJ, cysteine-rich domain"/>
    <property type="match status" value="1"/>
</dbReference>
<feature type="binding site" evidence="13">
    <location>
        <position position="198"/>
    </location>
    <ligand>
        <name>Zn(2+)</name>
        <dbReference type="ChEBI" id="CHEBI:29105"/>
        <label>2</label>
    </ligand>
</feature>
<keyword evidence="3 13" id="KW-0963">Cytoplasm</keyword>
<evidence type="ECO:0000256" key="4">
    <source>
        <dbReference type="ARBA" id="ARBA00022705"/>
    </source>
</evidence>
<dbReference type="Pfam" id="PF00684">
    <property type="entry name" value="DnaJ_CXXCXGXG"/>
    <property type="match status" value="1"/>
</dbReference>
<feature type="repeat" description="CXXCXGXG motif" evidence="13">
    <location>
        <begin position="212"/>
        <end position="219"/>
    </location>
</feature>
<keyword evidence="9 13" id="KW-0346">Stress response</keyword>
<accession>A0A7Z0TA99</accession>
<feature type="binding site" evidence="13">
    <location>
        <position position="159"/>
    </location>
    <ligand>
        <name>Zn(2+)</name>
        <dbReference type="ChEBI" id="CHEBI:29105"/>
        <label>1</label>
    </ligand>
</feature>
<evidence type="ECO:0000256" key="13">
    <source>
        <dbReference type="HAMAP-Rule" id="MF_01152"/>
    </source>
</evidence>
<keyword evidence="5 13" id="KW-0479">Metal-binding</keyword>
<keyword evidence="4 13" id="KW-0235">DNA replication</keyword>
<dbReference type="PRINTS" id="PR00625">
    <property type="entry name" value="JDOMAIN"/>
</dbReference>
<evidence type="ECO:0000256" key="6">
    <source>
        <dbReference type="ARBA" id="ARBA00022737"/>
    </source>
</evidence>
<dbReference type="Gene3D" id="2.60.260.20">
    <property type="entry name" value="Urease metallochaperone UreE, N-terminal domain"/>
    <property type="match status" value="2"/>
</dbReference>
<dbReference type="AlphaFoldDB" id="A0A7Z0TA99"/>
<comment type="subcellular location">
    <subcellularLocation>
        <location evidence="1 13">Cytoplasm</location>
    </subcellularLocation>
</comment>
<protein>
    <recommendedName>
        <fullName evidence="12 13">Chaperone protein DnaJ</fullName>
    </recommendedName>
</protein>
<dbReference type="InterPro" id="IPR036869">
    <property type="entry name" value="J_dom_sf"/>
</dbReference>
<keyword evidence="8 13" id="KW-0862">Zinc</keyword>
<dbReference type="Proteomes" id="UP000526184">
    <property type="component" value="Unassembled WGS sequence"/>
</dbReference>
<feature type="binding site" evidence="13">
    <location>
        <position position="172"/>
    </location>
    <ligand>
        <name>Zn(2+)</name>
        <dbReference type="ChEBI" id="CHEBI:29105"/>
        <label>2</label>
    </ligand>
</feature>
<dbReference type="PROSITE" id="PS51188">
    <property type="entry name" value="ZF_CR"/>
    <property type="match status" value="1"/>
</dbReference>
<evidence type="ECO:0000256" key="5">
    <source>
        <dbReference type="ARBA" id="ARBA00022723"/>
    </source>
</evidence>
<dbReference type="CDD" id="cd10747">
    <property type="entry name" value="DnaJ_C"/>
    <property type="match status" value="1"/>
</dbReference>
<proteinExistence type="inferred from homology"/>
<dbReference type="NCBIfam" id="NF008035">
    <property type="entry name" value="PRK10767.1"/>
    <property type="match status" value="1"/>
</dbReference>
<sequence length="382" mass="42544">MKKDYYELLGLDKSASEAEIKKAFRKAAMKYHPDRMAKADEKEKKEAEEKFKELNEAYQVLSDPEKKQLYDQYGHAAFEQGAGGFGGQGFEGFDFSDIFSSFFGGSGGFDFGGFGSSGFSQRRKQGQDLLYTVDLSLEEIADGVEKEIEYSRTGKCSSCSGTGAKDSKTKKCNTCDGRGFVTKTQRTILGMSNVRVECSHCHGIGEIPEHKCNACNGDGSKREQVKKKIKIPAGVESGQRLVVRDGGNYDGPGSDFGDLYIQIREKRHELFQRDGYDIYCKVPISFLTATLGGELEVPTLRGKTKIKIAEGTQNGTKMRIRDAGIKHGGYKGSQIIEINVEVPKNLNSKQKDKLKEFYETLGVENEEKTTSFFDKIKDFFKD</sequence>
<dbReference type="PROSITE" id="PS00636">
    <property type="entry name" value="DNAJ_1"/>
    <property type="match status" value="1"/>
</dbReference>
<feature type="domain" description="CR-type" evidence="16">
    <location>
        <begin position="143"/>
        <end position="224"/>
    </location>
</feature>
<feature type="repeat" description="CXXCXGXG motif" evidence="13">
    <location>
        <begin position="156"/>
        <end position="163"/>
    </location>
</feature>
<organism evidence="17 18">
    <name type="scientific">Streptobacillus felis</name>
    <dbReference type="NCBI Taxonomy" id="1384509"/>
    <lineage>
        <taxon>Bacteria</taxon>
        <taxon>Fusobacteriati</taxon>
        <taxon>Fusobacteriota</taxon>
        <taxon>Fusobacteriia</taxon>
        <taxon>Fusobacteriales</taxon>
        <taxon>Leptotrichiaceae</taxon>
        <taxon>Streptobacillus</taxon>
    </lineage>
</organism>
<dbReference type="HAMAP" id="MF_01152">
    <property type="entry name" value="DnaJ"/>
    <property type="match status" value="1"/>
</dbReference>
<evidence type="ECO:0000256" key="9">
    <source>
        <dbReference type="ARBA" id="ARBA00023016"/>
    </source>
</evidence>
<dbReference type="EMBL" id="JABMKT010000012">
    <property type="protein sequence ID" value="NYV27800.1"/>
    <property type="molecule type" value="Genomic_DNA"/>
</dbReference>
<dbReference type="SUPFAM" id="SSF49493">
    <property type="entry name" value="HSP40/DnaJ peptide-binding domain"/>
    <property type="match status" value="2"/>
</dbReference>
<evidence type="ECO:0000256" key="3">
    <source>
        <dbReference type="ARBA" id="ARBA00022490"/>
    </source>
</evidence>